<proteinExistence type="predicted"/>
<dbReference type="STRING" id="151549.A0A4C1X817"/>
<gene>
    <name evidence="2" type="ORF">EVAR_89009_1</name>
</gene>
<dbReference type="Pfam" id="PF17223">
    <property type="entry name" value="CPCFC"/>
    <property type="match status" value="1"/>
</dbReference>
<dbReference type="Proteomes" id="UP000299102">
    <property type="component" value="Unassembled WGS sequence"/>
</dbReference>
<dbReference type="EMBL" id="BGZK01000774">
    <property type="protein sequence ID" value="GBP59938.1"/>
    <property type="molecule type" value="Genomic_DNA"/>
</dbReference>
<comment type="caution">
    <text evidence="2">The sequence shown here is derived from an EMBL/GenBank/DDBJ whole genome shotgun (WGS) entry which is preliminary data.</text>
</comment>
<keyword evidence="3" id="KW-1185">Reference proteome</keyword>
<evidence type="ECO:0000313" key="3">
    <source>
        <dbReference type="Proteomes" id="UP000299102"/>
    </source>
</evidence>
<organism evidence="2 3">
    <name type="scientific">Eumeta variegata</name>
    <name type="common">Bagworm moth</name>
    <name type="synonym">Eumeta japonica</name>
    <dbReference type="NCBI Taxonomy" id="151549"/>
    <lineage>
        <taxon>Eukaryota</taxon>
        <taxon>Metazoa</taxon>
        <taxon>Ecdysozoa</taxon>
        <taxon>Arthropoda</taxon>
        <taxon>Hexapoda</taxon>
        <taxon>Insecta</taxon>
        <taxon>Pterygota</taxon>
        <taxon>Neoptera</taxon>
        <taxon>Endopterygota</taxon>
        <taxon>Lepidoptera</taxon>
        <taxon>Glossata</taxon>
        <taxon>Ditrysia</taxon>
        <taxon>Tineoidea</taxon>
        <taxon>Psychidae</taxon>
        <taxon>Oiketicinae</taxon>
        <taxon>Eumeta</taxon>
    </lineage>
</organism>
<feature type="domain" description="Cuticle protein CPCFC" evidence="1">
    <location>
        <begin position="217"/>
        <end position="233"/>
    </location>
</feature>
<dbReference type="InterPro" id="IPR033778">
    <property type="entry name" value="CPCFC"/>
</dbReference>
<evidence type="ECO:0000259" key="1">
    <source>
        <dbReference type="Pfam" id="PF17223"/>
    </source>
</evidence>
<accession>A0A4C1X817</accession>
<dbReference type="AlphaFoldDB" id="A0A4C1X817"/>
<evidence type="ECO:0000313" key="2">
    <source>
        <dbReference type="EMBL" id="GBP59938.1"/>
    </source>
</evidence>
<sequence>MHRFSTPRPLFLHPRVPILRHCDDFVTKFTAAEFRALYCTVAGTRGRRRSGRIEPAHCIVLRKFRAAEFRTLYRTRYMFKQKKSWTEFAFSASVPRYSHCAHSRYKVTPIDAYTQADYKSEALGPIAISPSAICSWKDVRQAELQHLCHWRFSMASALLKFDFKIIILRGDPFPNTLHGVPFSICTHYDRFTARKTALAEWPLILSCVAALTLAREYPAGVHPAVCPDYPFCDAATLARFTPDGMPIPEWGLYPGLVRAVAPVEAPAGVPAAPKYPADFNAALCPNYPYCW</sequence>
<protein>
    <recommendedName>
        <fullName evidence="1">Cuticle protein CPCFC domain-containing protein</fullName>
    </recommendedName>
</protein>
<dbReference type="OrthoDB" id="8186685at2759"/>
<dbReference type="GO" id="GO:0042302">
    <property type="term" value="F:structural constituent of cuticle"/>
    <property type="evidence" value="ECO:0007669"/>
    <property type="project" value="InterPro"/>
</dbReference>
<reference evidence="2 3" key="1">
    <citation type="journal article" date="2019" name="Commun. Biol.">
        <title>The bagworm genome reveals a unique fibroin gene that provides high tensile strength.</title>
        <authorList>
            <person name="Kono N."/>
            <person name="Nakamura H."/>
            <person name="Ohtoshi R."/>
            <person name="Tomita M."/>
            <person name="Numata K."/>
            <person name="Arakawa K."/>
        </authorList>
    </citation>
    <scope>NUCLEOTIDE SEQUENCE [LARGE SCALE GENOMIC DNA]</scope>
</reference>
<name>A0A4C1X817_EUMVA</name>